<feature type="non-terminal residue" evidence="2">
    <location>
        <position position="308"/>
    </location>
</feature>
<name>A0A9P7TM59_9HYPO</name>
<organism evidence="2 3">
    <name type="scientific">Claviceps humidiphila</name>
    <dbReference type="NCBI Taxonomy" id="1294629"/>
    <lineage>
        <taxon>Eukaryota</taxon>
        <taxon>Fungi</taxon>
        <taxon>Dikarya</taxon>
        <taxon>Ascomycota</taxon>
        <taxon>Pezizomycotina</taxon>
        <taxon>Sordariomycetes</taxon>
        <taxon>Hypocreomycetidae</taxon>
        <taxon>Hypocreales</taxon>
        <taxon>Clavicipitaceae</taxon>
        <taxon>Claviceps</taxon>
    </lineage>
</organism>
<feature type="compositionally biased region" description="Low complexity" evidence="1">
    <location>
        <begin position="117"/>
        <end position="128"/>
    </location>
</feature>
<dbReference type="AlphaFoldDB" id="A0A9P7TM59"/>
<sequence length="308" mass="35908">MNDQQSLEWQSPHHGYYDYRGPPRFHRPYPPSQGYSSYHGYRDPRETSQFDRPYSKSHEDPRFHQYGPPTYEPWWQPYFHSGPQGYYPRTPYQPQQYYSHNDKEPRTSQPPHPPSPTNNNNDNPVTKPQNHKHQMTESEKRELERNVYRVIRMYTTSENKYTGEEDDFFRPKLLKFREICTQWEIPEDTMPKLFPLMLTGKAAEYCTGNISPNKPGINDMIAQIQAHFETEANFEIFEGQWDELTFHKALVPDMLAEYVEHGQCERPAKASPAGTTPRPPPVHTSAHAPAAADNEEQLPVESPENASA</sequence>
<feature type="region of interest" description="Disordered" evidence="1">
    <location>
        <begin position="86"/>
        <end position="142"/>
    </location>
</feature>
<evidence type="ECO:0000313" key="3">
    <source>
        <dbReference type="Proteomes" id="UP000732380"/>
    </source>
</evidence>
<gene>
    <name evidence="2" type="ORF">E4U13_000729</name>
</gene>
<proteinExistence type="predicted"/>
<feature type="region of interest" description="Disordered" evidence="1">
    <location>
        <begin position="265"/>
        <end position="308"/>
    </location>
</feature>
<evidence type="ECO:0000313" key="2">
    <source>
        <dbReference type="EMBL" id="KAG6103106.1"/>
    </source>
</evidence>
<dbReference type="EMBL" id="SRQM01001222">
    <property type="protein sequence ID" value="KAG6103106.1"/>
    <property type="molecule type" value="Genomic_DNA"/>
</dbReference>
<dbReference type="Proteomes" id="UP000732380">
    <property type="component" value="Unassembled WGS sequence"/>
</dbReference>
<feature type="compositionally biased region" description="Basic and acidic residues" evidence="1">
    <location>
        <begin position="40"/>
        <end position="63"/>
    </location>
</feature>
<feature type="region of interest" description="Disordered" evidence="1">
    <location>
        <begin position="20"/>
        <end position="66"/>
    </location>
</feature>
<feature type="compositionally biased region" description="Low complexity" evidence="1">
    <location>
        <begin position="86"/>
        <end position="98"/>
    </location>
</feature>
<accession>A0A9P7TM59</accession>
<reference evidence="2 3" key="1">
    <citation type="journal article" date="2020" name="bioRxiv">
        <title>Whole genome comparisons of ergot fungi reveals the divergence and evolution of species within the genus Claviceps are the result of varying mechanisms driving genome evolution and host range expansion.</title>
        <authorList>
            <person name="Wyka S.A."/>
            <person name="Mondo S.J."/>
            <person name="Liu M."/>
            <person name="Dettman J."/>
            <person name="Nalam V."/>
            <person name="Broders K.D."/>
        </authorList>
    </citation>
    <scope>NUCLEOTIDE SEQUENCE [LARGE SCALE GENOMIC DNA]</scope>
    <source>
        <strain evidence="2 3">LM576</strain>
    </source>
</reference>
<evidence type="ECO:0000256" key="1">
    <source>
        <dbReference type="SAM" id="MobiDB-lite"/>
    </source>
</evidence>
<keyword evidence="3" id="KW-1185">Reference proteome</keyword>
<protein>
    <submittedName>
        <fullName evidence="2">Uncharacterized protein</fullName>
    </submittedName>
</protein>
<comment type="caution">
    <text evidence="2">The sequence shown here is derived from an EMBL/GenBank/DDBJ whole genome shotgun (WGS) entry which is preliminary data.</text>
</comment>